<evidence type="ECO:0000313" key="9">
    <source>
        <dbReference type="EnsemblMetazoa" id="XP_044316946.1"/>
    </source>
</evidence>
<dbReference type="EnsemblMetazoa" id="XM_044461011.1">
    <property type="protein sequence ID" value="XP_044316946.1"/>
    <property type="gene ID" value="LOC108043084"/>
</dbReference>
<feature type="domain" description="ABC transporter" evidence="8">
    <location>
        <begin position="1262"/>
        <end position="1491"/>
    </location>
</feature>
<proteinExistence type="predicted"/>
<dbReference type="InterPro" id="IPR003593">
    <property type="entry name" value="AAA+_ATPase"/>
</dbReference>
<dbReference type="InterPro" id="IPR027417">
    <property type="entry name" value="P-loop_NTPase"/>
</dbReference>
<dbReference type="InterPro" id="IPR026082">
    <property type="entry name" value="ABCA"/>
</dbReference>
<reference evidence="9" key="2">
    <citation type="submission" date="2025-05" db="UniProtKB">
        <authorList>
            <consortium name="EnsemblMetazoa"/>
        </authorList>
    </citation>
    <scope>IDENTIFICATION</scope>
</reference>
<evidence type="ECO:0000256" key="2">
    <source>
        <dbReference type="ARBA" id="ARBA00022692"/>
    </source>
</evidence>
<organism evidence="9 10">
    <name type="scientific">Drosophila rhopaloa</name>
    <name type="common">Fruit fly</name>
    <dbReference type="NCBI Taxonomy" id="1041015"/>
    <lineage>
        <taxon>Eukaryota</taxon>
        <taxon>Metazoa</taxon>
        <taxon>Ecdysozoa</taxon>
        <taxon>Arthropoda</taxon>
        <taxon>Hexapoda</taxon>
        <taxon>Insecta</taxon>
        <taxon>Pterygota</taxon>
        <taxon>Neoptera</taxon>
        <taxon>Endopterygota</taxon>
        <taxon>Diptera</taxon>
        <taxon>Brachycera</taxon>
        <taxon>Muscomorpha</taxon>
        <taxon>Ephydroidea</taxon>
        <taxon>Drosophilidae</taxon>
        <taxon>Drosophila</taxon>
        <taxon>Sophophora</taxon>
    </lineage>
</organism>
<dbReference type="PANTHER" id="PTHR19229">
    <property type="entry name" value="ATP-BINDING CASSETTE TRANSPORTER SUBFAMILY A ABCA"/>
    <property type="match status" value="1"/>
</dbReference>
<dbReference type="PANTHER" id="PTHR19229:SF250">
    <property type="entry name" value="ABC TRANSPORTER DOMAIN-CONTAINING PROTEIN-RELATED"/>
    <property type="match status" value="1"/>
</dbReference>
<feature type="transmembrane region" description="Helical" evidence="7">
    <location>
        <begin position="1091"/>
        <end position="1111"/>
    </location>
</feature>
<comment type="subcellular location">
    <subcellularLocation>
        <location evidence="1">Membrane</location>
        <topology evidence="1">Multi-pass membrane protein</topology>
    </subcellularLocation>
</comment>
<name>A0ABM5JDP8_DRORH</name>
<dbReference type="SMART" id="SM00382">
    <property type="entry name" value="AAA"/>
    <property type="match status" value="2"/>
</dbReference>
<keyword evidence="6 7" id="KW-0472">Membrane</keyword>
<dbReference type="GeneID" id="108043084"/>
<feature type="transmembrane region" description="Helical" evidence="7">
    <location>
        <begin position="1019"/>
        <end position="1040"/>
    </location>
</feature>
<feature type="transmembrane region" description="Helical" evidence="7">
    <location>
        <begin position="304"/>
        <end position="327"/>
    </location>
</feature>
<feature type="transmembrane region" description="Helical" evidence="7">
    <location>
        <begin position="404"/>
        <end position="428"/>
    </location>
</feature>
<feature type="transmembrane region" description="Helical" evidence="7">
    <location>
        <begin position="1061"/>
        <end position="1085"/>
    </location>
</feature>
<dbReference type="Pfam" id="PF12698">
    <property type="entry name" value="ABC2_membrane_3"/>
    <property type="match status" value="2"/>
</dbReference>
<dbReference type="InterPro" id="IPR003439">
    <property type="entry name" value="ABC_transporter-like_ATP-bd"/>
</dbReference>
<sequence length="1648" mass="188867">MSSGGSPAKSQSSICLLWLVICKTARFQLANPLTSVVIIVGPIMVFLIYSATALFREPQLVSEKRHPPVNITTKVPRIYYSPGNLVLAGVIEDVVHELKAKKSKAFYSADELDIAITNKNKYGYVGIEFDDSFREIRSLPDKVSVALRFPLHMRSNPKLIWDNKAVFKHSNLEKDYYQKEGFLNVQSALSEALIRAKNESALLPEVTLQHYPIPKHLEGRFSDNRVTLAGILFVPFTISAAYLAQMIVRERQQHVRALLELLGVRAWIYWLSWFLVGFVLLSIPTLFMGILLKWRFYPLSDTTLVLIFFLVYNFEVLSSAFMISTFFSDTFGVQVAILIVHLLGGLPWRLLIMGYRPTLTRAFFAILFLNSSLAMGLQEFIENENLHKGMRWERLFKHTDPNDFINLGTILIFMLFGSSWRLIVLAYVDKLKSIRSRRWYFPVQPSFWCPRRGRQRYGGRHRDLEGQVESKTGLKVIVRARNLKKDYSGREVVSDVNLNFYQDNITVFLGHNDSGKSTIFMLLAGFVEPTFGEVTINGFDLATERRKARQSMCICPQQDLLFEKYKARWHLKFYCRLKGMNRKEASAEADKYLEIGHMQDFADSKVESLPNGIKRMLLLCCSLCGNSKVLLLDEPGTSLDPLLRRNMWDMLRRERKGRCIIMSTHNIHEAEVVADQIVVLCDGQVIGYGTTGFLTQVADTGSFYLLICTKMDDCWVEEVTDFLQTRLPEINLHSEYGIYVCYKLPTKYVPEYAGLLLELEGALDELMLKEFSMCAPTLGSVFLRIGEEMREHRDRIESINPMSRVSPMSSLINLFPSFDVREDDGRVKCCNQWRAIMERKRLFAWRHWKLFCLLVTMPVIICLLVVCFELFIFVFGHLLFELSVTDLSPYPRAVFVIESPGDDNIFAVRYRQYALSRGATIRTTGGTRLDDYLLEQMESDQTMVQQTLLAGVTFNNEDNSIIAWSNNGLEHGSALCLGLVYAAIGQELALIDIEIVNKPCQDTVTQALTGLSRYSSVEFSLLVFLYLVLATTIFTVLPVIERQSAVQHQQFSSGMSRITYWLSHLFWDYWLFIAMVMPLIVVAGFTTGSALSVSILLLAFGFAVISFSYLVSKLSNDLGKMFTIILYINMIGILALFIHPKRGDLRYRILETVLTIHPHYALFCGMQDILKMDRVLNVYEPQMKVVISYTYSWTEFHYLIISGTVYLILVLLSWVPRRINYVIKSIKNEKIEPNHKNEDIEVNQIRHRLAYLTTKQYTHFPLILKNVSRRYGSLLAVRSLTLDLNPFECLGLLGRNGAGKSSTFYMIVGMKAITVGSIHIKGYSLKKRPKDGMRHVGFCPREEMLSSYMTGRETLRFWCLVNGLRRSHIGAVVATMGDCFGLTQHIDNRISTYSNGTKRKLMIAMATLAPTLICLDEPTAGVDMHAKYDIWQILESIRQAGRAILLTTHSMEECEFLCTNVGIMDRGSLLCYGSLARLKYRFDKGIFVKVKVGTAAEMDHVKKERERITMVDSSETESASTLGSLRRSVAHLDRLSRSRTEIFRKTEPIRELEPVAEAASESDIREDYDILLQRLEEVFKKDHPYSSVSEKYAYRGIITFCIPKEKIKWSGIFYYMENLKTEMQILYYSVSHTTFEDVFMEFVRKHNQ</sequence>
<keyword evidence="4" id="KW-0067">ATP-binding</keyword>
<reference evidence="10" key="1">
    <citation type="journal article" date="2021" name="Elife">
        <title>Highly contiguous assemblies of 101 drosophilid genomes.</title>
        <authorList>
            <person name="Kim B.Y."/>
            <person name="Wang J.R."/>
            <person name="Miller D.E."/>
            <person name="Barmina O."/>
            <person name="Delaney E."/>
            <person name="Thompson A."/>
            <person name="Comeault A.A."/>
            <person name="Peede D."/>
            <person name="D'Agostino E.R."/>
            <person name="Pelaez J."/>
            <person name="Aguilar J.M."/>
            <person name="Haji D."/>
            <person name="Matsunaga T."/>
            <person name="Armstrong E.E."/>
            <person name="Zych M."/>
            <person name="Ogawa Y."/>
            <person name="Stamenkovic-Radak M."/>
            <person name="Jelic M."/>
            <person name="Veselinovic M.S."/>
            <person name="Tanaskovic M."/>
            <person name="Eric P."/>
            <person name="Gao J.J."/>
            <person name="Katoh T.K."/>
            <person name="Toda M.J."/>
            <person name="Watabe H."/>
            <person name="Watada M."/>
            <person name="Davis J.S."/>
            <person name="Moyle L.C."/>
            <person name="Manoli G."/>
            <person name="Bertolini E."/>
            <person name="Kostal V."/>
            <person name="Hawley R.S."/>
            <person name="Takahashi A."/>
            <person name="Jones C.D."/>
            <person name="Price D.K."/>
            <person name="Whiteman N."/>
            <person name="Kopp A."/>
            <person name="Matute D.R."/>
            <person name="Petrov D.A."/>
        </authorList>
    </citation>
    <scope>NUCLEOTIDE SEQUENCE [LARGE SCALE GENOMIC DNA]</scope>
</reference>
<dbReference type="Pfam" id="PF00005">
    <property type="entry name" value="ABC_tran"/>
    <property type="match status" value="2"/>
</dbReference>
<protein>
    <recommendedName>
        <fullName evidence="8">ABC transporter domain-containing protein</fullName>
    </recommendedName>
</protein>
<dbReference type="PROSITE" id="PS50893">
    <property type="entry name" value="ABC_TRANSPORTER_2"/>
    <property type="match status" value="2"/>
</dbReference>
<evidence type="ECO:0000256" key="1">
    <source>
        <dbReference type="ARBA" id="ARBA00004141"/>
    </source>
</evidence>
<evidence type="ECO:0000256" key="6">
    <source>
        <dbReference type="ARBA" id="ARBA00023136"/>
    </source>
</evidence>
<keyword evidence="2 7" id="KW-0812">Transmembrane</keyword>
<feature type="transmembrane region" description="Helical" evidence="7">
    <location>
        <begin position="36"/>
        <end position="55"/>
    </location>
</feature>
<evidence type="ECO:0000259" key="8">
    <source>
        <dbReference type="PROSITE" id="PS50893"/>
    </source>
</evidence>
<feature type="transmembrane region" description="Helical" evidence="7">
    <location>
        <begin position="226"/>
        <end position="247"/>
    </location>
</feature>
<evidence type="ECO:0000256" key="5">
    <source>
        <dbReference type="ARBA" id="ARBA00022989"/>
    </source>
</evidence>
<dbReference type="CDD" id="cd03263">
    <property type="entry name" value="ABC_subfamily_A"/>
    <property type="match status" value="2"/>
</dbReference>
<evidence type="ECO:0000256" key="4">
    <source>
        <dbReference type="ARBA" id="ARBA00022840"/>
    </source>
</evidence>
<feature type="transmembrane region" description="Helical" evidence="7">
    <location>
        <begin position="1118"/>
        <end position="1138"/>
    </location>
</feature>
<keyword evidence="5 7" id="KW-1133">Transmembrane helix</keyword>
<evidence type="ECO:0000313" key="10">
    <source>
        <dbReference type="Proteomes" id="UP001652680"/>
    </source>
</evidence>
<dbReference type="Gene3D" id="3.40.50.300">
    <property type="entry name" value="P-loop containing nucleotide triphosphate hydrolases"/>
    <property type="match status" value="2"/>
</dbReference>
<keyword evidence="3" id="KW-0547">Nucleotide-binding</keyword>
<feature type="transmembrane region" description="Helical" evidence="7">
    <location>
        <begin position="850"/>
        <end position="880"/>
    </location>
</feature>
<feature type="transmembrane region" description="Helical" evidence="7">
    <location>
        <begin position="333"/>
        <end position="351"/>
    </location>
</feature>
<evidence type="ECO:0000256" key="3">
    <source>
        <dbReference type="ARBA" id="ARBA00022741"/>
    </source>
</evidence>
<dbReference type="InterPro" id="IPR013525">
    <property type="entry name" value="ABC2_TM"/>
</dbReference>
<accession>A0ABM5JDP8</accession>
<dbReference type="SUPFAM" id="SSF52540">
    <property type="entry name" value="P-loop containing nucleoside triphosphate hydrolases"/>
    <property type="match status" value="2"/>
</dbReference>
<dbReference type="Proteomes" id="UP001652680">
    <property type="component" value="Unassembled WGS sequence"/>
</dbReference>
<feature type="transmembrane region" description="Helical" evidence="7">
    <location>
        <begin position="363"/>
        <end position="381"/>
    </location>
</feature>
<feature type="domain" description="ABC transporter" evidence="8">
    <location>
        <begin position="478"/>
        <end position="707"/>
    </location>
</feature>
<feature type="transmembrane region" description="Helical" evidence="7">
    <location>
        <begin position="267"/>
        <end position="292"/>
    </location>
</feature>
<keyword evidence="10" id="KW-1185">Reference proteome</keyword>
<feature type="transmembrane region" description="Helical" evidence="7">
    <location>
        <begin position="1196"/>
        <end position="1215"/>
    </location>
</feature>
<evidence type="ECO:0000256" key="7">
    <source>
        <dbReference type="SAM" id="Phobius"/>
    </source>
</evidence>
<dbReference type="RefSeq" id="XP_044316946.1">
    <property type="nucleotide sequence ID" value="XM_044461011.1"/>
</dbReference>